<dbReference type="InterPro" id="IPR050172">
    <property type="entry name" value="SsuD_RutA_monooxygenase"/>
</dbReference>
<dbReference type="GO" id="GO:0046306">
    <property type="term" value="P:alkanesulfonate catabolic process"/>
    <property type="evidence" value="ECO:0007669"/>
    <property type="project" value="TreeGrafter"/>
</dbReference>
<reference evidence="6" key="1">
    <citation type="journal article" date="2009" name="J. Am. Chem. Soc.">
        <title>Biochemical analysis of the biosynthetic pathway of an anticancer tetracycline SF2575.</title>
        <authorList>
            <person name="Pickens L.B."/>
            <person name="Kim W."/>
            <person name="Wang P."/>
            <person name="Zhou H."/>
            <person name="Watanabe K."/>
            <person name="Gomi S."/>
            <person name="Tang Y."/>
        </authorList>
    </citation>
    <scope>NUCLEOTIDE SEQUENCE</scope>
    <source>
        <strain evidence="6">SF2575</strain>
    </source>
</reference>
<evidence type="ECO:0000256" key="3">
    <source>
        <dbReference type="ARBA" id="ARBA00023002"/>
    </source>
</evidence>
<keyword evidence="4" id="KW-0503">Monooxygenase</keyword>
<evidence type="ECO:0000256" key="1">
    <source>
        <dbReference type="ARBA" id="ARBA00022630"/>
    </source>
</evidence>
<evidence type="ECO:0000256" key="2">
    <source>
        <dbReference type="ARBA" id="ARBA00022643"/>
    </source>
</evidence>
<dbReference type="PANTHER" id="PTHR42847:SF4">
    <property type="entry name" value="ALKANESULFONATE MONOOXYGENASE-RELATED"/>
    <property type="match status" value="1"/>
</dbReference>
<organism evidence="6">
    <name type="scientific">Streptomyces sp. SF2575</name>
    <dbReference type="NCBI Taxonomy" id="746675"/>
    <lineage>
        <taxon>Bacteria</taxon>
        <taxon>Bacillati</taxon>
        <taxon>Actinomycetota</taxon>
        <taxon>Actinomycetes</taxon>
        <taxon>Kitasatosporales</taxon>
        <taxon>Streptomycetaceae</taxon>
        <taxon>Streptomyces</taxon>
    </lineage>
</organism>
<accession>D6MSW2</accession>
<evidence type="ECO:0000313" key="6">
    <source>
        <dbReference type="EMBL" id="ADE34500.1"/>
    </source>
</evidence>
<dbReference type="InterPro" id="IPR011251">
    <property type="entry name" value="Luciferase-like_dom"/>
</dbReference>
<dbReference type="SUPFAM" id="SSF51679">
    <property type="entry name" value="Bacterial luciferase-like"/>
    <property type="match status" value="1"/>
</dbReference>
<dbReference type="Gene3D" id="3.20.20.30">
    <property type="entry name" value="Luciferase-like domain"/>
    <property type="match status" value="1"/>
</dbReference>
<name>D6MSW2_9ACTN</name>
<sequence length="284" mass="28835">MRLDIGVSLPTAGDDIPDVADAARRAEEAGFDSVWVGDHLTDGRPILEATVALAAAAAATTRVRLGFGVLQLALRHPAWAAKQIGSLQYLSGNRVVLGVGVGGAAPQEWEAAGVPLAERGARTDAALAALPGLLAGEGEPRLSPPVPAPPVWIGGGSQRALRRAARFGAGWLAAATPPAELAAAGEQLSALAKEAERPAPSVGSVVITAAGGSAEALAGFLTARLGLSPECDVAVAVAVGPPELAERLAHYVDAGVEQFVLIPFGSDWKTQIDLLAEARRSIVG</sequence>
<proteinExistence type="predicted"/>
<dbReference type="SMR" id="D6MSW2"/>
<dbReference type="EMBL" id="GQ409537">
    <property type="protein sequence ID" value="ADE34500.1"/>
    <property type="molecule type" value="Genomic_DNA"/>
</dbReference>
<dbReference type="AlphaFoldDB" id="D6MSW2"/>
<keyword evidence="3" id="KW-0560">Oxidoreductase</keyword>
<gene>
    <name evidence="6" type="primary">ssfP</name>
</gene>
<dbReference type="PANTHER" id="PTHR42847">
    <property type="entry name" value="ALKANESULFONATE MONOOXYGENASE"/>
    <property type="match status" value="1"/>
</dbReference>
<keyword evidence="1" id="KW-0285">Flavoprotein</keyword>
<protein>
    <submittedName>
        <fullName evidence="6">SsfP</fullName>
    </submittedName>
</protein>
<keyword evidence="2" id="KW-0288">FMN</keyword>
<dbReference type="GO" id="GO:0008726">
    <property type="term" value="F:alkanesulfonate monooxygenase activity"/>
    <property type="evidence" value="ECO:0007669"/>
    <property type="project" value="TreeGrafter"/>
</dbReference>
<feature type="domain" description="Luciferase-like" evidence="5">
    <location>
        <begin position="9"/>
        <end position="220"/>
    </location>
</feature>
<evidence type="ECO:0000259" key="5">
    <source>
        <dbReference type="Pfam" id="PF00296"/>
    </source>
</evidence>
<dbReference type="InterPro" id="IPR036661">
    <property type="entry name" value="Luciferase-like_sf"/>
</dbReference>
<evidence type="ECO:0000256" key="4">
    <source>
        <dbReference type="ARBA" id="ARBA00023033"/>
    </source>
</evidence>
<dbReference type="Pfam" id="PF00296">
    <property type="entry name" value="Bac_luciferase"/>
    <property type="match status" value="1"/>
</dbReference>